<dbReference type="Pfam" id="PF07331">
    <property type="entry name" value="TctB"/>
    <property type="match status" value="1"/>
</dbReference>
<reference evidence="2" key="1">
    <citation type="submission" date="2015-12" db="EMBL/GenBank/DDBJ databases">
        <title>Complete genome sequences of two moderately thermophilic Paenibacillus species.</title>
        <authorList>
            <person name="Butler R.III."/>
            <person name="Wang J."/>
            <person name="Stark B.C."/>
            <person name="Pombert J.-F."/>
        </authorList>
    </citation>
    <scope>NUCLEOTIDE SEQUENCE [LARGE SCALE GENOMIC DNA]</scope>
    <source>
        <strain evidence="2">32O-Y</strain>
    </source>
</reference>
<sequence>MLFKTANQKIASVLLIVSIVFLYYSFKLPKFPYVNVDSDVVPKLLGFLLFALSIALYFNKTDEAAKEKHSPADLRVLLSVLGMALLYILLLEAVGFVIVNALFLIVCTKFLGYKNWKVNISVSLIYSLAIYFSFNYLLDIELPAGILPL</sequence>
<protein>
    <submittedName>
        <fullName evidence="1">Tripartite tricarboxylate transporter family receptor</fullName>
    </submittedName>
</protein>
<dbReference type="InterPro" id="IPR009936">
    <property type="entry name" value="DUF1468"/>
</dbReference>
<accession>A0A0U2MWS4</accession>
<organism evidence="1 2">
    <name type="scientific">Paenibacillus naphthalenovorans</name>
    <dbReference type="NCBI Taxonomy" id="162209"/>
    <lineage>
        <taxon>Bacteria</taxon>
        <taxon>Bacillati</taxon>
        <taxon>Bacillota</taxon>
        <taxon>Bacilli</taxon>
        <taxon>Bacillales</taxon>
        <taxon>Paenibacillaceae</taxon>
        <taxon>Paenibacillus</taxon>
    </lineage>
</organism>
<reference evidence="1 2" key="2">
    <citation type="journal article" date="2016" name="Genome Announc.">
        <title>Complete Genome Sequences of Two Interactive Moderate Thermophiles, Paenibacillus napthalenovorans 32O-Y and Paenibacillus sp. 32O-W.</title>
        <authorList>
            <person name="Butler R.R.III."/>
            <person name="Wang J."/>
            <person name="Stark B.C."/>
            <person name="Pombert J.F."/>
        </authorList>
    </citation>
    <scope>NUCLEOTIDE SEQUENCE [LARGE SCALE GENOMIC DNA]</scope>
    <source>
        <strain evidence="1 2">32O-Y</strain>
    </source>
</reference>
<proteinExistence type="predicted"/>
<evidence type="ECO:0000313" key="2">
    <source>
        <dbReference type="Proteomes" id="UP000061660"/>
    </source>
</evidence>
<gene>
    <name evidence="1" type="ORF">IJ22_20410</name>
</gene>
<name>A0A0U2MWS4_9BACL</name>
<dbReference type="PATRIC" id="fig|162209.4.peg.2163"/>
<dbReference type="Proteomes" id="UP000061660">
    <property type="component" value="Chromosome"/>
</dbReference>
<keyword evidence="2" id="KW-1185">Reference proteome</keyword>
<keyword evidence="1" id="KW-0675">Receptor</keyword>
<evidence type="ECO:0000313" key="1">
    <source>
        <dbReference type="EMBL" id="ALS22415.1"/>
    </source>
</evidence>
<dbReference type="STRING" id="162209.IJ22_20410"/>
<dbReference type="EMBL" id="CP013652">
    <property type="protein sequence ID" value="ALS22415.1"/>
    <property type="molecule type" value="Genomic_DNA"/>
</dbReference>
<dbReference type="KEGG" id="pnp:IJ22_20410"/>
<dbReference type="AlphaFoldDB" id="A0A0U2MWS4"/>
<dbReference type="RefSeq" id="WP_062408684.1">
    <property type="nucleotide sequence ID" value="NZ_BJCS01000001.1"/>
</dbReference>